<protein>
    <submittedName>
        <fullName evidence="10">SusC/RagA family TonB-linked outer membrane protein</fullName>
    </submittedName>
</protein>
<evidence type="ECO:0000256" key="3">
    <source>
        <dbReference type="ARBA" id="ARBA00022452"/>
    </source>
</evidence>
<evidence type="ECO:0000256" key="5">
    <source>
        <dbReference type="ARBA" id="ARBA00023136"/>
    </source>
</evidence>
<dbReference type="Proteomes" id="UP000746690">
    <property type="component" value="Unassembled WGS sequence"/>
</dbReference>
<name>A0ABX1RVS3_9FLAO</name>
<dbReference type="InterPro" id="IPR039426">
    <property type="entry name" value="TonB-dep_rcpt-like"/>
</dbReference>
<evidence type="ECO:0000256" key="4">
    <source>
        <dbReference type="ARBA" id="ARBA00022692"/>
    </source>
</evidence>
<evidence type="ECO:0000256" key="2">
    <source>
        <dbReference type="ARBA" id="ARBA00022448"/>
    </source>
</evidence>
<feature type="domain" description="TonB-dependent receptor plug" evidence="9">
    <location>
        <begin position="117"/>
        <end position="241"/>
    </location>
</feature>
<dbReference type="Pfam" id="PF13715">
    <property type="entry name" value="CarbopepD_reg_2"/>
    <property type="match status" value="1"/>
</dbReference>
<dbReference type="RefSeq" id="WP_169671388.1">
    <property type="nucleotide sequence ID" value="NZ_JABBHF010000003.1"/>
</dbReference>
<dbReference type="Gene3D" id="2.60.40.1120">
    <property type="entry name" value="Carboxypeptidase-like, regulatory domain"/>
    <property type="match status" value="1"/>
</dbReference>
<accession>A0ABX1RVS3</accession>
<organism evidence="10 11">
    <name type="scientific">Flavivirga algicola</name>
    <dbReference type="NCBI Taxonomy" id="2729136"/>
    <lineage>
        <taxon>Bacteria</taxon>
        <taxon>Pseudomonadati</taxon>
        <taxon>Bacteroidota</taxon>
        <taxon>Flavobacteriia</taxon>
        <taxon>Flavobacteriales</taxon>
        <taxon>Flavobacteriaceae</taxon>
        <taxon>Flavivirga</taxon>
    </lineage>
</organism>
<proteinExistence type="inferred from homology"/>
<dbReference type="NCBIfam" id="TIGR04056">
    <property type="entry name" value="OMP_RagA_SusC"/>
    <property type="match status" value="1"/>
</dbReference>
<dbReference type="InterPro" id="IPR023996">
    <property type="entry name" value="TonB-dep_OMP_SusC/RagA"/>
</dbReference>
<keyword evidence="6 7" id="KW-0998">Cell outer membrane</keyword>
<dbReference type="Gene3D" id="2.170.130.10">
    <property type="entry name" value="TonB-dependent receptor, plug domain"/>
    <property type="match status" value="1"/>
</dbReference>
<dbReference type="InterPro" id="IPR037066">
    <property type="entry name" value="Plug_dom_sf"/>
</dbReference>
<dbReference type="SUPFAM" id="SSF56935">
    <property type="entry name" value="Porins"/>
    <property type="match status" value="1"/>
</dbReference>
<keyword evidence="2 7" id="KW-0813">Transport</keyword>
<keyword evidence="4 7" id="KW-0812">Transmembrane</keyword>
<comment type="caution">
    <text evidence="10">The sequence shown here is derived from an EMBL/GenBank/DDBJ whole genome shotgun (WGS) entry which is preliminary data.</text>
</comment>
<dbReference type="InterPro" id="IPR008969">
    <property type="entry name" value="CarboxyPept-like_regulatory"/>
</dbReference>
<comment type="similarity">
    <text evidence="7">Belongs to the TonB-dependent receptor family.</text>
</comment>
<dbReference type="InterPro" id="IPR012910">
    <property type="entry name" value="Plug_dom"/>
</dbReference>
<evidence type="ECO:0000256" key="1">
    <source>
        <dbReference type="ARBA" id="ARBA00004571"/>
    </source>
</evidence>
<comment type="subcellular location">
    <subcellularLocation>
        <location evidence="1 7">Cell outer membrane</location>
        <topology evidence="1 7">Multi-pass membrane protein</topology>
    </subcellularLocation>
</comment>
<feature type="signal peptide" evidence="8">
    <location>
        <begin position="1"/>
        <end position="22"/>
    </location>
</feature>
<dbReference type="SUPFAM" id="SSF49464">
    <property type="entry name" value="Carboxypeptidase regulatory domain-like"/>
    <property type="match status" value="1"/>
</dbReference>
<dbReference type="InterPro" id="IPR023997">
    <property type="entry name" value="TonB-dep_OMP_SusC/RagA_CS"/>
</dbReference>
<dbReference type="InterPro" id="IPR036942">
    <property type="entry name" value="Beta-barrel_TonB_sf"/>
</dbReference>
<evidence type="ECO:0000313" key="11">
    <source>
        <dbReference type="Proteomes" id="UP000746690"/>
    </source>
</evidence>
<dbReference type="EMBL" id="JABBHF010000003">
    <property type="protein sequence ID" value="NMH87143.1"/>
    <property type="molecule type" value="Genomic_DNA"/>
</dbReference>
<dbReference type="Gene3D" id="2.40.170.20">
    <property type="entry name" value="TonB-dependent receptor, beta-barrel domain"/>
    <property type="match status" value="1"/>
</dbReference>
<reference evidence="10 11" key="1">
    <citation type="submission" date="2020-04" db="EMBL/GenBank/DDBJ databases">
        <title>A Flavivirga sp. nov.</title>
        <authorList>
            <person name="Sun X."/>
        </authorList>
    </citation>
    <scope>NUCLEOTIDE SEQUENCE [LARGE SCALE GENOMIC DNA]</scope>
    <source>
        <strain evidence="10 11">Y03</strain>
    </source>
</reference>
<keyword evidence="8" id="KW-0732">Signal</keyword>
<evidence type="ECO:0000259" key="9">
    <source>
        <dbReference type="Pfam" id="PF07715"/>
    </source>
</evidence>
<evidence type="ECO:0000256" key="7">
    <source>
        <dbReference type="PROSITE-ProRule" id="PRU01360"/>
    </source>
</evidence>
<evidence type="ECO:0000313" key="10">
    <source>
        <dbReference type="EMBL" id="NMH87143.1"/>
    </source>
</evidence>
<dbReference type="NCBIfam" id="TIGR04057">
    <property type="entry name" value="SusC_RagA_signa"/>
    <property type="match status" value="1"/>
</dbReference>
<dbReference type="Pfam" id="PF07715">
    <property type="entry name" value="Plug"/>
    <property type="match status" value="1"/>
</dbReference>
<sequence>MSKKLLFFLIWVFLLSSSTIIAQNKTVTGTVTDQYGASLPGTNVILKDTPVGTSSDFDGKYSIDLQSDGILVFSMVGFKTQEISTSGKKTINVTLIEDISELKEVVVTALGIKREAKSVGYATQTISGSDLVAAREPNVTNSLTGKVAGVQILRSSNGPAGSSKIVLRGNNSLTGDNQPLIVVDGVPMDNFTGAANNDFFNPSPDLGNGLGDLNAEDIENISVLKGAAAAALYGTRAGNGAILITTKTGKGQKGLGITYSATTSFETIFMSPDLQSSFGQGSDGLYDNQSGSSWGPKIEGQIVERPNGLSDAPLLAHDNLDSFFRTGTSQEHSLSFQQQVNEKTSIYSSIKHSDIESMIPEVSLEKLNVTTRSISKFGKDENWQTDVKFQYLNIIANNRPVGGDRTNNSNLFATMYLLPRSLNINDYRINEDEFGNMIWYREDGLGGAVNPFFAVNNQSSFDKRNRFLFNGAIKNQINNWLSAEVKAGVDLYSTNNESRIYSGGPQKPTGAFSLGKINFVERNFSALITASKKDVFGKLGGTVNLGGNLMHRENSFINSQAEDLVVPDLFSINNAVNRPNINEGIGRKKINSLFGTFQISYDDVVFLDFTGRNDWSSALSKDNRSFFYPSVSSSVVLSELFGLNDENSKVSYLKLRGSYAEVGNDLDEFRLVNTFRVGLDPNGDLTSTTGETLLNPDIKSELIKSWEVGFDARVLNNRVGINLTYYKSNATNQLINIPLDPLSGFKNQIINAGDIENKGLEILANVRAVEAKDFTWDFTLNYSKNENTVKTLSGDVTQFRLGGFDNVEILAVAGAPYGEIYGTAFARVEDEQSPDFGKIIVDAEGIPTALNDGESVRLGNQQPDALLGFSNTFTYKNFSFSFLIDARIGGEIFSASNVALQVAGTAANTVVNGERPDITFDGVVADGSGGFTQNTVAVNPEVFYQTINGRTGNLGISENNIYDATNVRLRSAQLNYSFSDRLLNKTPFNKAKIGVSANNIWMISSKLNGIDPESVYATGTNAVGFENLSSPTSRTVFFNILLGF</sequence>
<keyword evidence="3 7" id="KW-1134">Transmembrane beta strand</keyword>
<dbReference type="PROSITE" id="PS52016">
    <property type="entry name" value="TONB_DEPENDENT_REC_3"/>
    <property type="match status" value="1"/>
</dbReference>
<evidence type="ECO:0000256" key="8">
    <source>
        <dbReference type="SAM" id="SignalP"/>
    </source>
</evidence>
<keyword evidence="11" id="KW-1185">Reference proteome</keyword>
<keyword evidence="5 7" id="KW-0472">Membrane</keyword>
<feature type="chain" id="PRO_5045185568" evidence="8">
    <location>
        <begin position="23"/>
        <end position="1044"/>
    </location>
</feature>
<gene>
    <name evidence="10" type="ORF">HHX25_06475</name>
</gene>
<evidence type="ECO:0000256" key="6">
    <source>
        <dbReference type="ARBA" id="ARBA00023237"/>
    </source>
</evidence>